<comment type="caution">
    <text evidence="1">The sequence shown here is derived from an EMBL/GenBank/DDBJ whole genome shotgun (WGS) entry which is preliminary data.</text>
</comment>
<proteinExistence type="predicted"/>
<evidence type="ECO:0000313" key="1">
    <source>
        <dbReference type="EMBL" id="MDQ0273795.1"/>
    </source>
</evidence>
<name>A0ABU0ARX8_9BACI</name>
<reference evidence="1 2" key="1">
    <citation type="submission" date="2023-07" db="EMBL/GenBank/DDBJ databases">
        <title>Genomic Encyclopedia of Type Strains, Phase IV (KMG-IV): sequencing the most valuable type-strain genomes for metagenomic binning, comparative biology and taxonomic classification.</title>
        <authorList>
            <person name="Goeker M."/>
        </authorList>
    </citation>
    <scope>NUCLEOTIDE SEQUENCE [LARGE SCALE GENOMIC DNA]</scope>
    <source>
        <strain evidence="1 2">DSM 23494</strain>
    </source>
</reference>
<organism evidence="1 2">
    <name type="scientific">Cytobacillus purgationiresistens</name>
    <dbReference type="NCBI Taxonomy" id="863449"/>
    <lineage>
        <taxon>Bacteria</taxon>
        <taxon>Bacillati</taxon>
        <taxon>Bacillota</taxon>
        <taxon>Bacilli</taxon>
        <taxon>Bacillales</taxon>
        <taxon>Bacillaceae</taxon>
        <taxon>Cytobacillus</taxon>
    </lineage>
</organism>
<dbReference type="EMBL" id="JAUSUB010000051">
    <property type="protein sequence ID" value="MDQ0273795.1"/>
    <property type="molecule type" value="Genomic_DNA"/>
</dbReference>
<dbReference type="Proteomes" id="UP001238088">
    <property type="component" value="Unassembled WGS sequence"/>
</dbReference>
<protein>
    <submittedName>
        <fullName evidence="1">Uncharacterized protein</fullName>
    </submittedName>
</protein>
<evidence type="ECO:0000313" key="2">
    <source>
        <dbReference type="Proteomes" id="UP001238088"/>
    </source>
</evidence>
<accession>A0ABU0ARX8</accession>
<sequence length="34" mass="3787">MARHSGEKVERQENGEESYGCTTHYCDVTIGVLS</sequence>
<keyword evidence="2" id="KW-1185">Reference proteome</keyword>
<gene>
    <name evidence="1" type="ORF">J2S17_005744</name>
</gene>